<protein>
    <recommendedName>
        <fullName evidence="5">Protein kinase domain-containing protein</fullName>
    </recommendedName>
</protein>
<keyword evidence="1" id="KW-0812">Transmembrane</keyword>
<evidence type="ECO:0000256" key="2">
    <source>
        <dbReference type="SAM" id="SignalP"/>
    </source>
</evidence>
<evidence type="ECO:0000313" key="4">
    <source>
        <dbReference type="Proteomes" id="UP000440367"/>
    </source>
</evidence>
<keyword evidence="2" id="KW-0732">Signal</keyword>
<organism evidence="3 4">
    <name type="scientific">Phytophthora fragariae</name>
    <dbReference type="NCBI Taxonomy" id="53985"/>
    <lineage>
        <taxon>Eukaryota</taxon>
        <taxon>Sar</taxon>
        <taxon>Stramenopiles</taxon>
        <taxon>Oomycota</taxon>
        <taxon>Peronosporomycetes</taxon>
        <taxon>Peronosporales</taxon>
        <taxon>Peronosporaceae</taxon>
        <taxon>Phytophthora</taxon>
    </lineage>
</organism>
<gene>
    <name evidence="3" type="ORF">PF002_g5724</name>
</gene>
<dbReference type="Proteomes" id="UP000440367">
    <property type="component" value="Unassembled WGS sequence"/>
</dbReference>
<accession>A0A6A4A074</accession>
<comment type="caution">
    <text evidence="3">The sequence shown here is derived from an EMBL/GenBank/DDBJ whole genome shotgun (WGS) entry which is preliminary data.</text>
</comment>
<dbReference type="EMBL" id="QXGD01000191">
    <property type="protein sequence ID" value="KAE9248552.1"/>
    <property type="molecule type" value="Genomic_DNA"/>
</dbReference>
<sequence>MLVLLLAVAAITRWLPVAATTYTIDKFYSSTDVCSYVPNAVKAVESTDCSSVTCSRDANNDTVTTECQSDFLEAMRLSFGSSQYILQVIYDDSECSTFSYAVGYRVTGSCERGYVATESDYAALFYFTATLPDDGTAVLDFFATSDCSTTFESSNSSEIGDVHAPENILQAATCIAVDYSSYMYLNTGYCQWYSSNTYDDGGLSTAAVIGVVCGCVVVALIIAAAVFYARRRSKSKREGHWTVTLPSGDLTTLETAMHGQAGLWNDDVITTKRVSRDKYDVKADIFSFGVVLSELDMHTLPRSLKGRFESTVVQATTYSIMASYAGTDCSGTPYSVSAYEADTDCVEEACSDFQEDSSSVSADMVTFSCTSDYLSALRQVFGDSPYIIQAQYADEGCKTFSFAYGYPAWGNYEGSYYKNESNYVIGKLSTTDGSASLQIFNETQCLSSSLYEAYSASKDTL</sequence>
<evidence type="ECO:0000256" key="1">
    <source>
        <dbReference type="SAM" id="Phobius"/>
    </source>
</evidence>
<keyword evidence="1" id="KW-1133">Transmembrane helix</keyword>
<proteinExistence type="predicted"/>
<reference evidence="3 4" key="1">
    <citation type="submission" date="2018-08" db="EMBL/GenBank/DDBJ databases">
        <title>Genomic investigation of the strawberry pathogen Phytophthora fragariae indicates pathogenicity is determined by transcriptional variation in three key races.</title>
        <authorList>
            <person name="Adams T.M."/>
            <person name="Armitage A.D."/>
            <person name="Sobczyk M.K."/>
            <person name="Bates H.J."/>
            <person name="Dunwell J.M."/>
            <person name="Nellist C.F."/>
            <person name="Harrison R.J."/>
        </authorList>
    </citation>
    <scope>NUCLEOTIDE SEQUENCE [LARGE SCALE GENOMIC DNA]</scope>
    <source>
        <strain evidence="3 4">BC-1</strain>
    </source>
</reference>
<feature type="transmembrane region" description="Helical" evidence="1">
    <location>
        <begin position="206"/>
        <end position="229"/>
    </location>
</feature>
<dbReference type="AlphaFoldDB" id="A0A6A4A074"/>
<feature type="signal peptide" evidence="2">
    <location>
        <begin position="1"/>
        <end position="19"/>
    </location>
</feature>
<evidence type="ECO:0008006" key="5">
    <source>
        <dbReference type="Google" id="ProtNLM"/>
    </source>
</evidence>
<feature type="chain" id="PRO_5025562576" description="Protein kinase domain-containing protein" evidence="2">
    <location>
        <begin position="20"/>
        <end position="461"/>
    </location>
</feature>
<evidence type="ECO:0000313" key="3">
    <source>
        <dbReference type="EMBL" id="KAE9248552.1"/>
    </source>
</evidence>
<name>A0A6A4A074_9STRA</name>
<keyword evidence="1" id="KW-0472">Membrane</keyword>